<name>A0A075FW26_9ARCH</name>
<dbReference type="AlphaFoldDB" id="A0A075FW26"/>
<sequence>MEDSEPETIVIKNWPEKFSDILNEIGVSSRPNDIGEGEVEKGDYYSRYFSQTTRMITNKGSLKVSGTNIDTVQIIQKG</sequence>
<evidence type="ECO:0000313" key="1">
    <source>
        <dbReference type="EMBL" id="AIE95533.1"/>
    </source>
</evidence>
<organism evidence="1">
    <name type="scientific">uncultured marine thaumarchaeote AD1000_66_F10</name>
    <dbReference type="NCBI Taxonomy" id="1455930"/>
    <lineage>
        <taxon>Archaea</taxon>
        <taxon>Nitrososphaerota</taxon>
        <taxon>environmental samples</taxon>
    </lineage>
</organism>
<dbReference type="EMBL" id="KF900454">
    <property type="protein sequence ID" value="AIE95533.1"/>
    <property type="molecule type" value="Genomic_DNA"/>
</dbReference>
<accession>A0A075FW26</accession>
<protein>
    <submittedName>
        <fullName evidence="1">Uncharacterized protein</fullName>
    </submittedName>
</protein>
<reference evidence="1" key="1">
    <citation type="journal article" date="2014" name="Genome Biol. Evol.">
        <title>Pangenome evidence for extensive interdomain horizontal transfer affecting lineage core and shell genes in uncultured planktonic thaumarchaeota and euryarchaeota.</title>
        <authorList>
            <person name="Deschamps P."/>
            <person name="Zivanovic Y."/>
            <person name="Moreira D."/>
            <person name="Rodriguez-Valera F."/>
            <person name="Lopez-Garcia P."/>
        </authorList>
    </citation>
    <scope>NUCLEOTIDE SEQUENCE</scope>
</reference>
<proteinExistence type="predicted"/>